<evidence type="ECO:0000313" key="2">
    <source>
        <dbReference type="EMBL" id="MBF1166397.1"/>
    </source>
</evidence>
<organism evidence="2 3">
    <name type="scientific">Dechloromonas agitata</name>
    <dbReference type="NCBI Taxonomy" id="73030"/>
    <lineage>
        <taxon>Bacteria</taxon>
        <taxon>Pseudomonadati</taxon>
        <taxon>Pseudomonadota</taxon>
        <taxon>Betaproteobacteria</taxon>
        <taxon>Rhodocyclales</taxon>
        <taxon>Azonexaceae</taxon>
        <taxon>Dechloromonas</taxon>
    </lineage>
</organism>
<dbReference type="AlphaFoldDB" id="A0A930G2Z8"/>
<feature type="transmembrane region" description="Helical" evidence="1">
    <location>
        <begin position="12"/>
        <end position="31"/>
    </location>
</feature>
<gene>
    <name evidence="2" type="ORF">HXL68_15325</name>
</gene>
<comment type="caution">
    <text evidence="2">The sequence shown here is derived from an EMBL/GenBank/DDBJ whole genome shotgun (WGS) entry which is preliminary data.</text>
</comment>
<sequence length="288" mass="30798">MKNLSDIFTGKWVYPVCYFSIVDVSVAYTLWPGVCFTLAKQKISELKMKIRPFVQLLAIAGSALAFLPLQAQAASCSVNQVTINKIEVTPLDGEGIVYQAPPPLTSTGCVFVDGQNDTGTLLPTNNIGELNDGVMNGEGGLLSPTQFTANNPVPLMALNADGLVNDPGWIRLGEVGGDVTTFKYEDVKGYGIDNLLSVSMTCTSGGADQCLAGTWSLETKSNIIELVTNLLNGRKSFDHLAFILKAGNGFAVYDFDFNVLAADIVAWQAAHPGSSQFDFDTPYAFTGT</sequence>
<name>A0A930G2Z8_9RHOO</name>
<dbReference type="EMBL" id="JABZMI010000441">
    <property type="protein sequence ID" value="MBF1166397.1"/>
    <property type="molecule type" value="Genomic_DNA"/>
</dbReference>
<keyword evidence="1" id="KW-0472">Membrane</keyword>
<dbReference type="Proteomes" id="UP000718593">
    <property type="component" value="Unassembled WGS sequence"/>
</dbReference>
<keyword evidence="1" id="KW-0812">Transmembrane</keyword>
<reference evidence="2" key="1">
    <citation type="submission" date="2020-04" db="EMBL/GenBank/DDBJ databases">
        <title>Deep metagenomics examines the oral microbiome during advanced dental caries in children, revealing novel taxa and co-occurrences with host molecules.</title>
        <authorList>
            <person name="Baker J.L."/>
            <person name="Morton J.T."/>
            <person name="Dinis M."/>
            <person name="Alvarez R."/>
            <person name="Tran N.C."/>
            <person name="Knight R."/>
            <person name="Edlund A."/>
        </authorList>
    </citation>
    <scope>NUCLEOTIDE SEQUENCE</scope>
    <source>
        <strain evidence="2">JCVI_32_bin.24</strain>
    </source>
</reference>
<evidence type="ECO:0000256" key="1">
    <source>
        <dbReference type="SAM" id="Phobius"/>
    </source>
</evidence>
<protein>
    <submittedName>
        <fullName evidence="2">Uncharacterized protein</fullName>
    </submittedName>
</protein>
<keyword evidence="1" id="KW-1133">Transmembrane helix</keyword>
<proteinExistence type="predicted"/>
<evidence type="ECO:0000313" key="3">
    <source>
        <dbReference type="Proteomes" id="UP000718593"/>
    </source>
</evidence>
<accession>A0A930G2Z8</accession>